<gene>
    <name evidence="2" type="ORF">CP500_000585</name>
</gene>
<dbReference type="AlphaFoldDB" id="A0A2G4F6B5"/>
<feature type="chain" id="PRO_5013841479" evidence="1">
    <location>
        <begin position="39"/>
        <end position="201"/>
    </location>
</feature>
<accession>A0A2G4F6B5</accession>
<dbReference type="RefSeq" id="WP_096829648.1">
    <property type="nucleotide sequence ID" value="NZ_NXIB02000002.1"/>
</dbReference>
<feature type="signal peptide" evidence="1">
    <location>
        <begin position="1"/>
        <end position="38"/>
    </location>
</feature>
<reference evidence="2" key="1">
    <citation type="submission" date="2017-10" db="EMBL/GenBank/DDBJ databases">
        <title>Draft genome sequence of the planktic cyanobacteria Tychonema bourrellyi isolated from alpine lentic freshwater.</title>
        <authorList>
            <person name="Tett A."/>
            <person name="Armanini F."/>
            <person name="Asnicar F."/>
            <person name="Boscaini A."/>
            <person name="Pasolli E."/>
            <person name="Zolfo M."/>
            <person name="Donati C."/>
            <person name="Salmaso N."/>
            <person name="Segata N."/>
        </authorList>
    </citation>
    <scope>NUCLEOTIDE SEQUENCE</scope>
    <source>
        <strain evidence="2">FEM_GT703</strain>
    </source>
</reference>
<organism evidence="2 3">
    <name type="scientific">Tychonema bourrellyi FEM_GT703</name>
    <dbReference type="NCBI Taxonomy" id="2040638"/>
    <lineage>
        <taxon>Bacteria</taxon>
        <taxon>Bacillati</taxon>
        <taxon>Cyanobacteriota</taxon>
        <taxon>Cyanophyceae</taxon>
        <taxon>Oscillatoriophycideae</taxon>
        <taxon>Oscillatoriales</taxon>
        <taxon>Microcoleaceae</taxon>
        <taxon>Tychonema</taxon>
    </lineage>
</organism>
<proteinExistence type="predicted"/>
<comment type="caution">
    <text evidence="2">The sequence shown here is derived from an EMBL/GenBank/DDBJ whole genome shotgun (WGS) entry which is preliminary data.</text>
</comment>
<dbReference type="OrthoDB" id="582643at2"/>
<evidence type="ECO:0000313" key="3">
    <source>
        <dbReference type="Proteomes" id="UP000226442"/>
    </source>
</evidence>
<evidence type="ECO:0000256" key="1">
    <source>
        <dbReference type="SAM" id="SignalP"/>
    </source>
</evidence>
<evidence type="ECO:0000313" key="2">
    <source>
        <dbReference type="EMBL" id="PHX57312.1"/>
    </source>
</evidence>
<keyword evidence="3" id="KW-1185">Reference proteome</keyword>
<dbReference type="Proteomes" id="UP000226442">
    <property type="component" value="Unassembled WGS sequence"/>
</dbReference>
<name>A0A2G4F6B5_9CYAN</name>
<dbReference type="SUPFAM" id="SSF63825">
    <property type="entry name" value="YWTD domain"/>
    <property type="match status" value="1"/>
</dbReference>
<sequence>MRFNQFSSQQFSRILAAGLTAVATITAICATILPNAQAQVPSGRYQIQSNNQIFFYPANGTDPVVVYNGKAKAVAITQYGSAVYTAFEGGKIYRSPDGQGLGGSGKTTLIYSGSQTVRAMLSCQGALFVAYSGGYIYRSPDGQGLDGSLRTQNVYKGSVKVNKMTCDGDRVVTSFENGKVYLSPDGLNLGGGGKTTNLSGN</sequence>
<keyword evidence="1" id="KW-0732">Signal</keyword>
<protein>
    <submittedName>
        <fullName evidence="2">Uncharacterized protein</fullName>
    </submittedName>
</protein>
<dbReference type="EMBL" id="NXIB02000002">
    <property type="protein sequence ID" value="PHX57312.1"/>
    <property type="molecule type" value="Genomic_DNA"/>
</dbReference>